<sequence>MKRFSNALFCTALAGFSWVLSAIAGAERPVDNTTRLLENTCFKVFNSEAVSAIYTDCIPIKIEKIARSVQNSKATGRRLNRDTVVIKLPLNEARLLLCSKGSSFIELNGVRGSIVAKVKSLSGTEILGDLLTHETSFSGIPLAGSTLNTDIGSLSPTINNLPTLIRTLASTGENSLHIKIGGGELNNQKVVFSANKEVAFSTTISASGVDLNLNTSQCAWRVMSYAGTAFSTEPFEILDVAFRSDDIEFSAEKMSFNKIQMARTTDGDLQTSRMTLLTPNFEGLSSPQLLKPIQAPILADKLSSERMIFQLNTYPDRAEIDPKSIDGWNLDISPANLINRLNSDSANAGLVPFKVEGKTYLIQLTQLKNFYLTLGYLNRTNGYSHFELTSSGLLISLKEMDSKHSSDKNMALRQSIFVTEKPIVNLKNQKRAQDHLAATLLSLLHLPEHSVTQQFQRYALNVSLDPFFGDPSNWVSLIGIVSSENDYGVVAFYQTVLAEWGFPFIDRALIDSGKYFAPSDPAIDGFMDIHRTDYTDSLASRSMRTFKGFSEGANK</sequence>
<comment type="caution">
    <text evidence="2">The sequence shown here is derived from an EMBL/GenBank/DDBJ whole genome shotgun (WGS) entry which is preliminary data.</text>
</comment>
<feature type="signal peptide" evidence="1">
    <location>
        <begin position="1"/>
        <end position="26"/>
    </location>
</feature>
<feature type="chain" id="PRO_5024866665" evidence="1">
    <location>
        <begin position="27"/>
        <end position="555"/>
    </location>
</feature>
<organism evidence="2 3">
    <name type="scientific">Caballeronia concitans</name>
    <dbReference type="NCBI Taxonomy" id="1777133"/>
    <lineage>
        <taxon>Bacteria</taxon>
        <taxon>Pseudomonadati</taxon>
        <taxon>Pseudomonadota</taxon>
        <taxon>Betaproteobacteria</taxon>
        <taxon>Burkholderiales</taxon>
        <taxon>Burkholderiaceae</taxon>
        <taxon>Caballeronia</taxon>
    </lineage>
</organism>
<keyword evidence="1" id="KW-0732">Signal</keyword>
<proteinExistence type="predicted"/>
<evidence type="ECO:0000256" key="1">
    <source>
        <dbReference type="SAM" id="SignalP"/>
    </source>
</evidence>
<name>A0A658R639_9BURK</name>
<accession>A0A658R639</accession>
<dbReference type="RefSeq" id="WP_143754724.1">
    <property type="nucleotide sequence ID" value="NZ_FCNV02000029.1"/>
</dbReference>
<protein>
    <submittedName>
        <fullName evidence="2">Uncharacterized protein</fullName>
    </submittedName>
</protein>
<dbReference type="AlphaFoldDB" id="A0A658R639"/>
<dbReference type="Proteomes" id="UP000198263">
    <property type="component" value="Unassembled WGS sequence"/>
</dbReference>
<dbReference type="EMBL" id="FCNV02000029">
    <property type="protein sequence ID" value="SAL52594.1"/>
    <property type="molecule type" value="Genomic_DNA"/>
</dbReference>
<gene>
    <name evidence="2" type="ORF">AWB72_05615</name>
</gene>
<reference evidence="2 3" key="1">
    <citation type="submission" date="2016-01" db="EMBL/GenBank/DDBJ databases">
        <authorList>
            <person name="Peeters C."/>
        </authorList>
    </citation>
    <scope>NUCLEOTIDE SEQUENCE [LARGE SCALE GENOMIC DNA]</scope>
    <source>
        <strain evidence="2">LMG 29315</strain>
    </source>
</reference>
<evidence type="ECO:0000313" key="2">
    <source>
        <dbReference type="EMBL" id="SAL52594.1"/>
    </source>
</evidence>
<dbReference type="OrthoDB" id="9795467at2"/>
<keyword evidence="3" id="KW-1185">Reference proteome</keyword>
<evidence type="ECO:0000313" key="3">
    <source>
        <dbReference type="Proteomes" id="UP000198263"/>
    </source>
</evidence>